<dbReference type="SUPFAM" id="SSF52777">
    <property type="entry name" value="CoA-dependent acyltransferases"/>
    <property type="match status" value="8"/>
</dbReference>
<feature type="region of interest" description="Disordered" evidence="6">
    <location>
        <begin position="403"/>
        <end position="425"/>
    </location>
</feature>
<organism evidence="8 9">
    <name type="scientific">Streptomyces coelicoflavus</name>
    <dbReference type="NCBI Taxonomy" id="285562"/>
    <lineage>
        <taxon>Bacteria</taxon>
        <taxon>Bacillati</taxon>
        <taxon>Actinomycetota</taxon>
        <taxon>Actinomycetes</taxon>
        <taxon>Kitasatosporales</taxon>
        <taxon>Streptomycetaceae</taxon>
        <taxon>Streptomyces</taxon>
    </lineage>
</organism>
<dbReference type="Gene3D" id="3.30.559.30">
    <property type="entry name" value="Nonribosomal peptide synthetase, condensation domain"/>
    <property type="match status" value="4"/>
</dbReference>
<dbReference type="Pfam" id="PF08242">
    <property type="entry name" value="Methyltransf_12"/>
    <property type="match status" value="1"/>
</dbReference>
<dbReference type="GO" id="GO:0005737">
    <property type="term" value="C:cytoplasm"/>
    <property type="evidence" value="ECO:0007669"/>
    <property type="project" value="TreeGrafter"/>
</dbReference>
<dbReference type="InterPro" id="IPR036736">
    <property type="entry name" value="ACP-like_sf"/>
</dbReference>
<dbReference type="InterPro" id="IPR009081">
    <property type="entry name" value="PP-bd_ACP"/>
</dbReference>
<dbReference type="CDD" id="cd12117">
    <property type="entry name" value="A_NRPS_Srf_like"/>
    <property type="match status" value="1"/>
</dbReference>
<dbReference type="CDD" id="cd19543">
    <property type="entry name" value="DCL_NRPS"/>
    <property type="match status" value="1"/>
</dbReference>
<dbReference type="FunFam" id="3.40.50.980:FF:000001">
    <property type="entry name" value="Non-ribosomal peptide synthetase"/>
    <property type="match status" value="2"/>
</dbReference>
<dbReference type="InterPro" id="IPR029063">
    <property type="entry name" value="SAM-dependent_MTases_sf"/>
</dbReference>
<reference evidence="8 9" key="1">
    <citation type="submission" date="2020-01" db="EMBL/GenBank/DDBJ databases">
        <title>Insect and environment-associated Actinomycetes.</title>
        <authorList>
            <person name="Currrie C."/>
            <person name="Chevrette M."/>
            <person name="Carlson C."/>
            <person name="Stubbendieck R."/>
            <person name="Wendt-Pienkowski E."/>
        </authorList>
    </citation>
    <scope>NUCLEOTIDE SEQUENCE [LARGE SCALE GENOMIC DNA]</scope>
    <source>
        <strain evidence="8 9">SID14172</strain>
    </source>
</reference>
<evidence type="ECO:0000256" key="3">
    <source>
        <dbReference type="ARBA" id="ARBA00022553"/>
    </source>
</evidence>
<sequence length="3639" mass="400383">MSTSRNSAENLPVFPEGRRAETSFPASPTEQGILFQSRHGEGAGLYHTQVLLDVVQEIDPDLFRRSWAAVAARHAALRTCFPDPTGEQPSRTVLERVEVPLVHEDWRGLDEEQRAERRGALLREDHERGFALDRAPLWRLHVARLEQARYQVLWSLHYLLTDGRGQETVLREVERTYGALLAGTPLDLPAPTPFEEYAGWRRAQDTGRAEAFWREELRGVAAADPLPVESPAPAPAPVPAPASASAGDGPAGDGPAGEPDGAPVTVRYEQVAFVLDERETTALRAAGRDHGLSLTTLVQGAWAFLLSRYTTSEDVVLGVTTPGRPAELPGAQDLVGLLVNTLPLRVPMPPGAHWAEWMRELQETYARVREHEYHPLVRIQQCGGIGSGDSLFETVVLVEDWADTGDGTGAEDGTDTENGAAAGPGPALRMNRVREESHAPYPLSLVATPGRRLALTLHYDTRRLAAATVERAAGHLRRVLAELTARPHARTGELALLTPAEFDRLVHEWNDTDTPYSRDLCIHELFERQARRTPDAPALLFQDERWTYREVDERANQIAHLLSRLGVRRGDHVAILLERRAEMVPALLGILKAGAVYVPLDVNAPVKRWHWIVNALKTTCVLTQHSLVPRLLSEDGLPDLAHLLCLDPAGDAPDLPADGAPALHRAEALADMPRDGLPRRATADDLAYVIFTSGSTGTPKGVTVAHAPAVNLIEWVNTTFGVGPDDRVLFVTALTFDLSVYDVFGILAAGGSIRIATGEEIQEPAALLRRLADEPITFWDSAPAALMQLVPLLPTDGDGAHRIVSRTLRLIFMSGDWIPVHSPDLMRTVFPNVRVVGLGGATEATVWSNFFPVTDVDPEWKSIPYGKPIQNARYHVLDESLRPCPLDVPGDLYIGGPCLSSGYANEPGLTASKYLPSPFAGASGERLYKTGDMARWRPDGNLEFLGRTDSQVKIRGYRIELGEIDSTLNEHPVVRDAATIVREDRSGDRSLVSYVVLDPSRARSLVRELENDGHRDGDDPLAGKRVERWREVYDSFDADAAKESADGNDFSGWNSSFTGLPIPPQEMRDWQEDTVRLIRAHQPRAVLEIGCGTGLLLFPLAGECRRYYGTDFSTTALASVRGRLGSRPELEDAVVLHRCEADAVGDLPLEPVDTVVVNSVVQYFPDVDYLVRVLDQALSRVDDGGRIIVGDVRSLPLLDAFHAAVETERAPDTTTRAELWQRVQQRVRQEEELTLDPAFFHAWAARTGRIHRVEVRPKGARHLNEMSMFRYQVVLHVGEPVPDAATEAPDCPEHDWTADRLGTAALRELLAAGADRMWLRNVPNARVEEAVRTLRWLKSGAGLETVEAWRAQDRPADGADPEELRELAEQAGYLAAPDWSRHGTDGGYDVLLTRVGTEPAPDAARFVVPTAPDSGPEHEEDDWSRYANQPLKAEIQYLLVPRLHAHLAERLPGYMVPSDLVPLDALPVTSSGKLDRRALLLPQASGTAGPTSALPARNTTEALLVSMWEQILDRSPVGVLDDFFELGGHSLLAVQIAARVRQVFSLEVPVRLFFDIPTIAGVAREIRRRQEERQPQPARPLVPVPRDGELPATFDQQRLWFIDRMSPGTTSYTVNWLVPLPASLGVPVIGEALGHMLRRHEPLRTTFRERDGRVWQVVGDGCAVEVPTLDLSGLPEDQSEQRTRDEIRRWWDQPFDLVEGPLLRALLVKWSPTEQLLALSAHHLVFDGYSIGVFGQEFLEICRALDAGEPSPLPDLAVQYADYAVWQQGLLEEERLRHQLEHWRRQLTGAPELLTLPTDFPRPEVQSLRGEFLRRQLTPEATRRIAELSRDYQVTNYITTLSTYAVLLARHSGQDDLVIGVPIANRNRVELESMIGFLVNTIALRVDLRGNPTFEDVLLQVRKSLFDAQSHQEVPFERLVDAIRPTRSLSHNPVFQVMFADESLPLLDHPSALVQPKPWMHSLIAEGMSVGVSRFDLTLMVQSAPEGMHYGFEYSTDLFTAETVARMADHFEVLVHSALADPGQRVGDLPLVDAAERDRIVERSRGPRNPAALAPVSLPERFREQARRTPERPAVVDGERRATYRELDLRSNRLAALLRDQGVGRGSLVGLCLSRSVESVVALLAIVKAGGAYVPLDPTYPRERLAHMAEDAGLRLVLTERSAAGALPETGARVLVVEDLWPELDRWSDGGPAPDVTADDLAYVIYTSGSTGRPKGVAVTHADVVALALDSRFAQGHECVLMHSPQAFDASTHEVWTPLLSGGRTVVAPQTALTAEALRELVTRHRVTAVFLTAALFHLFADQDPGCFAGLTEVWTGGEAVRTEAVRRVREACPALVVVDVYGPTETTTFATCHRVEPQDPTPAVLPIGRPLDNTQTYVLDGLLQPVPVGVAGELFVGGAGLARGYLGRPDLTAEAFVANPFGGAGSRLYRTGDLARFLPDGNVEFLGRVDGQVKIRGFRIELGEVEEVVARHCGVRGVAVVVQEEGAVKRLAAFVVTDGVVGGDELRLFAGERLPAYMVPGVFVVVDELPLGPSGKVDRGALSGLLGEGLAAGEGGFVAPRSEVEEKLALVWGEVLGTGVPVGVHDNFFALGGDSILSLQVIFRAKQLGLFFTVKQLFEFQSVAALAPVVESRGGARVVAEQGVVTGRVELTPVQRWFFAQDFAVAGHVNQSVLVEVEAGLSPEQWRTVVRRVLEQHDGLRTRFFQEDGTWCAELTGMPEETPLRVEDLSGCPEGEREARLLEVAGAVQAGLDLSRSPLLHAVLFTGLEDGGRKLLLVAHHLVVDVVSWRVVLEDLETLCGQVRRGEELVLPQKTSSWRQWAARLAEETGSETTLAELPYWEAQSTPSRELPLDGTDDGNTVGGGRVVEVVLGEAETRALLRDVPAVFGTRVNDALLTGVASAVGAWSGGGRVRVDVEGHGREDLFEDTDVSRTTGWFTTISPLDLPVPAADRPADGLKEIKELLRARPRHGIGHGLLAYGGADSPLHGTEPAQISFNYLGQFDGSFAGSFAASSGTAGPDWAPVNRRPYLIDVVSHVRDGRLHMEWTYSPSAHREETIREVAGRTLGVLSALTVEARRPDVQGYTPSDLELSGLDQKQVDDLVAGLREHPAWRGATTARPLEDCLPQTPVQQGLWFQSQLAHGEGVYHVQLILSIEQHLDVGVFRESWAQVMRRHPILRTGFATAGDNRALQLVWADLPVPLEVADWRDGSAEEQGERLEAYLAGDRVRGFGPEDAPQWRMLLARTGEERYELVWSAHHTILDGWSISLVLGDAVRWYGALLEGRAPDRPAPRPYRDYVAWLGEQDLRQAEDYWRHTLQDVQPAEPLSIERHAGGRSEPSGTGGQAEYDFLFGTEDTRRLQQLAQTHQLTLNTVLQGCWALLVGRYSGRDDVVFGTVASGRPAEIEGIERTVGLFINTLPLRVRMPAQSTVLAWLRELQEQNLRMRQYEYSPLNKVQQWSGLPTGAPLFETLFVFENYPVDKDDEAALRYDLTRSEERINYPLGVVATVPAGEQRLSVVVQYDTARFDPETIERMLGHLGSVCSQLTREPGMRLGDVSVLTDEERRHILRQGNAVPLQRTDETDLDLSALAAGTAGTAEERELLERLVAEVQGMSPSDLQAQIPHAAPATETSDHHE</sequence>
<dbReference type="GO" id="GO:0009403">
    <property type="term" value="P:toxin biosynthetic process"/>
    <property type="evidence" value="ECO:0007669"/>
    <property type="project" value="UniProtKB-ARBA"/>
</dbReference>
<dbReference type="EMBL" id="JAAGMB010000894">
    <property type="protein sequence ID" value="NEB22086.1"/>
    <property type="molecule type" value="Genomic_DNA"/>
</dbReference>
<feature type="domain" description="Carrier" evidence="7">
    <location>
        <begin position="1495"/>
        <end position="1570"/>
    </location>
</feature>
<dbReference type="PROSITE" id="PS00012">
    <property type="entry name" value="PHOSPHOPANTETHEINE"/>
    <property type="match status" value="2"/>
</dbReference>
<keyword evidence="9" id="KW-1185">Reference proteome</keyword>
<feature type="compositionally biased region" description="Pro residues" evidence="6">
    <location>
        <begin position="228"/>
        <end position="240"/>
    </location>
</feature>
<keyword evidence="3" id="KW-0597">Phosphoprotein</keyword>
<dbReference type="GO" id="GO:0017000">
    <property type="term" value="P:antibiotic biosynthetic process"/>
    <property type="evidence" value="ECO:0007669"/>
    <property type="project" value="UniProtKB-KW"/>
</dbReference>
<comment type="cofactor">
    <cofactor evidence="1">
        <name>pantetheine 4'-phosphate</name>
        <dbReference type="ChEBI" id="CHEBI:47942"/>
    </cofactor>
</comment>
<dbReference type="NCBIfam" id="TIGR01733">
    <property type="entry name" value="AA-adenyl-dom"/>
    <property type="match status" value="2"/>
</dbReference>
<dbReference type="Proteomes" id="UP000469545">
    <property type="component" value="Unassembled WGS sequence"/>
</dbReference>
<dbReference type="InterPro" id="IPR010060">
    <property type="entry name" value="NRPS_synth"/>
</dbReference>
<dbReference type="GO" id="GO:0008610">
    <property type="term" value="P:lipid biosynthetic process"/>
    <property type="evidence" value="ECO:0007669"/>
    <property type="project" value="UniProtKB-ARBA"/>
</dbReference>
<dbReference type="InterPro" id="IPR013217">
    <property type="entry name" value="Methyltransf_12"/>
</dbReference>
<dbReference type="Gene3D" id="3.30.559.10">
    <property type="entry name" value="Chloramphenicol acetyltransferase-like domain"/>
    <property type="match status" value="4"/>
</dbReference>
<feature type="region of interest" description="Disordered" evidence="6">
    <location>
        <begin position="1568"/>
        <end position="1587"/>
    </location>
</feature>
<dbReference type="GO" id="GO:0031177">
    <property type="term" value="F:phosphopantetheine binding"/>
    <property type="evidence" value="ECO:0007669"/>
    <property type="project" value="InterPro"/>
</dbReference>
<dbReference type="Pfam" id="PF00550">
    <property type="entry name" value="PP-binding"/>
    <property type="match status" value="2"/>
</dbReference>
<dbReference type="InterPro" id="IPR001242">
    <property type="entry name" value="Condensation_dom"/>
</dbReference>
<feature type="domain" description="Carrier" evidence="7">
    <location>
        <begin position="2560"/>
        <end position="2635"/>
    </location>
</feature>
<dbReference type="PROSITE" id="PS50075">
    <property type="entry name" value="CARRIER"/>
    <property type="match status" value="2"/>
</dbReference>
<evidence type="ECO:0000256" key="4">
    <source>
        <dbReference type="ARBA" id="ARBA00022737"/>
    </source>
</evidence>
<dbReference type="InterPro" id="IPR020845">
    <property type="entry name" value="AMP-binding_CS"/>
</dbReference>
<dbReference type="InterPro" id="IPR023213">
    <property type="entry name" value="CAT-like_dom_sf"/>
</dbReference>
<proteinExistence type="predicted"/>
<dbReference type="PANTHER" id="PTHR45527">
    <property type="entry name" value="NONRIBOSOMAL PEPTIDE SYNTHETASE"/>
    <property type="match status" value="1"/>
</dbReference>
<protein>
    <submittedName>
        <fullName evidence="8">Amino acid adenylation domain-containing protein</fullName>
    </submittedName>
</protein>
<feature type="region of interest" description="Disordered" evidence="6">
    <location>
        <begin position="3618"/>
        <end position="3639"/>
    </location>
</feature>
<dbReference type="SMART" id="SM00823">
    <property type="entry name" value="PKS_PP"/>
    <property type="match status" value="2"/>
</dbReference>
<evidence type="ECO:0000256" key="5">
    <source>
        <dbReference type="ARBA" id="ARBA00023194"/>
    </source>
</evidence>
<dbReference type="SUPFAM" id="SSF53335">
    <property type="entry name" value="S-adenosyl-L-methionine-dependent methyltransferases"/>
    <property type="match status" value="1"/>
</dbReference>
<dbReference type="Gene3D" id="2.30.38.10">
    <property type="entry name" value="Luciferase, Domain 3"/>
    <property type="match status" value="2"/>
</dbReference>
<dbReference type="CDD" id="cd19531">
    <property type="entry name" value="LCL_NRPS-like"/>
    <property type="match status" value="1"/>
</dbReference>
<dbReference type="SUPFAM" id="SSF47336">
    <property type="entry name" value="ACP-like"/>
    <property type="match status" value="2"/>
</dbReference>
<dbReference type="Pfam" id="PF13193">
    <property type="entry name" value="AMP-binding_C"/>
    <property type="match status" value="1"/>
</dbReference>
<dbReference type="GO" id="GO:0043041">
    <property type="term" value="P:amino acid activation for nonribosomal peptide biosynthetic process"/>
    <property type="evidence" value="ECO:0007669"/>
    <property type="project" value="TreeGrafter"/>
</dbReference>
<keyword evidence="5" id="KW-0045">Antibiotic biosynthesis</keyword>
<dbReference type="FunFam" id="1.10.1200.10:FF:000005">
    <property type="entry name" value="Nonribosomal peptide synthetase 1"/>
    <property type="match status" value="1"/>
</dbReference>
<dbReference type="CDD" id="cd19534">
    <property type="entry name" value="E_NRPS"/>
    <property type="match status" value="1"/>
</dbReference>
<keyword evidence="4" id="KW-0677">Repeat</keyword>
<accession>A0A6N9UZN5</accession>
<dbReference type="InterPro" id="IPR000873">
    <property type="entry name" value="AMP-dep_synth/lig_dom"/>
</dbReference>
<dbReference type="SUPFAM" id="SSF56801">
    <property type="entry name" value="Acetyl-CoA synthetase-like"/>
    <property type="match status" value="2"/>
</dbReference>
<dbReference type="InterPro" id="IPR010071">
    <property type="entry name" value="AA_adenyl_dom"/>
</dbReference>
<dbReference type="FunFam" id="3.40.50.12780:FF:000012">
    <property type="entry name" value="Non-ribosomal peptide synthetase"/>
    <property type="match status" value="2"/>
</dbReference>
<feature type="region of interest" description="Disordered" evidence="6">
    <location>
        <begin position="1"/>
        <end position="26"/>
    </location>
</feature>
<name>A0A6N9UZN5_9ACTN</name>
<dbReference type="Pfam" id="PF00501">
    <property type="entry name" value="AMP-binding"/>
    <property type="match status" value="2"/>
</dbReference>
<dbReference type="PANTHER" id="PTHR45527:SF1">
    <property type="entry name" value="FATTY ACID SYNTHASE"/>
    <property type="match status" value="1"/>
</dbReference>
<dbReference type="Gene3D" id="1.10.1200.10">
    <property type="entry name" value="ACP-like"/>
    <property type="match status" value="2"/>
</dbReference>
<evidence type="ECO:0000256" key="6">
    <source>
        <dbReference type="SAM" id="MobiDB-lite"/>
    </source>
</evidence>
<dbReference type="Gene3D" id="3.40.50.150">
    <property type="entry name" value="Vaccinia Virus protein VP39"/>
    <property type="match status" value="1"/>
</dbReference>
<evidence type="ECO:0000259" key="7">
    <source>
        <dbReference type="PROSITE" id="PS50075"/>
    </source>
</evidence>
<dbReference type="Gene3D" id="3.40.50.980">
    <property type="match status" value="4"/>
</dbReference>
<dbReference type="NCBIfam" id="TIGR01720">
    <property type="entry name" value="NRPS-para261"/>
    <property type="match status" value="1"/>
</dbReference>
<evidence type="ECO:0000256" key="2">
    <source>
        <dbReference type="ARBA" id="ARBA00022450"/>
    </source>
</evidence>
<evidence type="ECO:0000313" key="9">
    <source>
        <dbReference type="Proteomes" id="UP000469545"/>
    </source>
</evidence>
<dbReference type="InterPro" id="IPR020806">
    <property type="entry name" value="PKS_PP-bd"/>
</dbReference>
<feature type="region of interest" description="Disordered" evidence="6">
    <location>
        <begin position="225"/>
        <end position="262"/>
    </location>
</feature>
<dbReference type="RefSeq" id="WP_164143422.1">
    <property type="nucleotide sequence ID" value="NZ_JAAGMB010000894.1"/>
</dbReference>
<keyword evidence="2" id="KW-0596">Phosphopantetheine</keyword>
<gene>
    <name evidence="8" type="ORF">G3I46_37265</name>
</gene>
<dbReference type="InterPro" id="IPR045851">
    <property type="entry name" value="AMP-bd_C_sf"/>
</dbReference>
<dbReference type="Gene3D" id="3.30.300.30">
    <property type="match status" value="3"/>
</dbReference>
<evidence type="ECO:0000313" key="8">
    <source>
        <dbReference type="EMBL" id="NEB22086.1"/>
    </source>
</evidence>
<dbReference type="Pfam" id="PF00668">
    <property type="entry name" value="Condensation"/>
    <property type="match status" value="4"/>
</dbReference>
<comment type="caution">
    <text evidence="8">The sequence shown here is derived from an EMBL/GenBank/DDBJ whole genome shotgun (WGS) entry which is preliminary data.</text>
</comment>
<dbReference type="PROSITE" id="PS00455">
    <property type="entry name" value="AMP_BINDING"/>
    <property type="match status" value="2"/>
</dbReference>
<dbReference type="InterPro" id="IPR006162">
    <property type="entry name" value="Ppantetheine_attach_site"/>
</dbReference>
<evidence type="ECO:0000256" key="1">
    <source>
        <dbReference type="ARBA" id="ARBA00001957"/>
    </source>
</evidence>
<dbReference type="InterPro" id="IPR025110">
    <property type="entry name" value="AMP-bd_C"/>
</dbReference>
<dbReference type="CDD" id="cd02440">
    <property type="entry name" value="AdoMet_MTases"/>
    <property type="match status" value="1"/>
</dbReference>
<dbReference type="FunFam" id="2.30.38.10:FF:000001">
    <property type="entry name" value="Non-ribosomal peptide synthetase PvdI"/>
    <property type="match status" value="1"/>
</dbReference>
<dbReference type="GO" id="GO:0003824">
    <property type="term" value="F:catalytic activity"/>
    <property type="evidence" value="ECO:0007669"/>
    <property type="project" value="InterPro"/>
</dbReference>